<evidence type="ECO:0000313" key="3">
    <source>
        <dbReference type="Proteomes" id="UP000663828"/>
    </source>
</evidence>
<dbReference type="AlphaFoldDB" id="A0A816HQB1"/>
<proteinExistence type="predicted"/>
<protein>
    <submittedName>
        <fullName evidence="2">Uncharacterized protein</fullName>
    </submittedName>
</protein>
<dbReference type="EMBL" id="CAJNOR010019641">
    <property type="protein sequence ID" value="CAF1689792.1"/>
    <property type="molecule type" value="Genomic_DNA"/>
</dbReference>
<name>A0A816HQB1_ADIRI</name>
<keyword evidence="1" id="KW-0732">Signal</keyword>
<sequence>MLKGIILLVFITTALADSDPYKKTIWWDTDDLNEYKDKGHRVPFPECLLSGSKQNYLESSSLGDLFNKALRAEEKSLMNERYENK</sequence>
<accession>A0A816HQB1</accession>
<feature type="non-terminal residue" evidence="2">
    <location>
        <position position="1"/>
    </location>
</feature>
<evidence type="ECO:0000256" key="1">
    <source>
        <dbReference type="SAM" id="SignalP"/>
    </source>
</evidence>
<organism evidence="2 3">
    <name type="scientific">Adineta ricciae</name>
    <name type="common">Rotifer</name>
    <dbReference type="NCBI Taxonomy" id="249248"/>
    <lineage>
        <taxon>Eukaryota</taxon>
        <taxon>Metazoa</taxon>
        <taxon>Spiralia</taxon>
        <taxon>Gnathifera</taxon>
        <taxon>Rotifera</taxon>
        <taxon>Eurotatoria</taxon>
        <taxon>Bdelloidea</taxon>
        <taxon>Adinetida</taxon>
        <taxon>Adinetidae</taxon>
        <taxon>Adineta</taxon>
    </lineage>
</organism>
<reference evidence="2" key="1">
    <citation type="submission" date="2021-02" db="EMBL/GenBank/DDBJ databases">
        <authorList>
            <person name="Nowell W R."/>
        </authorList>
    </citation>
    <scope>NUCLEOTIDE SEQUENCE</scope>
</reference>
<dbReference type="Proteomes" id="UP000663828">
    <property type="component" value="Unassembled WGS sequence"/>
</dbReference>
<gene>
    <name evidence="2" type="ORF">XAT740_LOCUS63454</name>
</gene>
<feature type="signal peptide" evidence="1">
    <location>
        <begin position="1"/>
        <end position="16"/>
    </location>
</feature>
<keyword evidence="3" id="KW-1185">Reference proteome</keyword>
<feature type="chain" id="PRO_5032589034" evidence="1">
    <location>
        <begin position="17"/>
        <end position="85"/>
    </location>
</feature>
<evidence type="ECO:0000313" key="2">
    <source>
        <dbReference type="EMBL" id="CAF1689792.1"/>
    </source>
</evidence>
<comment type="caution">
    <text evidence="2">The sequence shown here is derived from an EMBL/GenBank/DDBJ whole genome shotgun (WGS) entry which is preliminary data.</text>
</comment>